<gene>
    <name evidence="5" type="ORF">HBA54_26805</name>
</gene>
<dbReference type="InterPro" id="IPR009057">
    <property type="entry name" value="Homeodomain-like_sf"/>
</dbReference>
<evidence type="ECO:0000256" key="2">
    <source>
        <dbReference type="ARBA" id="ARBA00023125"/>
    </source>
</evidence>
<dbReference type="PROSITE" id="PS01124">
    <property type="entry name" value="HTH_ARAC_FAMILY_2"/>
    <property type="match status" value="1"/>
</dbReference>
<dbReference type="InterPro" id="IPR018060">
    <property type="entry name" value="HTH_AraC"/>
</dbReference>
<organism evidence="5 6">
    <name type="scientific">Pelagibius litoralis</name>
    <dbReference type="NCBI Taxonomy" id="374515"/>
    <lineage>
        <taxon>Bacteria</taxon>
        <taxon>Pseudomonadati</taxon>
        <taxon>Pseudomonadota</taxon>
        <taxon>Alphaproteobacteria</taxon>
        <taxon>Rhodospirillales</taxon>
        <taxon>Rhodovibrionaceae</taxon>
        <taxon>Pelagibius</taxon>
    </lineage>
</organism>
<feature type="domain" description="HTH araC/xylS-type" evidence="4">
    <location>
        <begin position="181"/>
        <end position="279"/>
    </location>
</feature>
<sequence>MVRFETDNVLTEDLPDRFFVQRHRPTAMAATHIHGHIEINYLEGCSITYLTAGGTVVVPPDRIVVFWGQLPHRVVQVEGEGLTTVVYVPFGDIVRWPLPDRFSQALMNGAFLYARDGDPVDAGRFRRWFDDACSGDEVLSAITQDEVQLRLRRLAHSGWEETRADTNGKPRIPLRSLGRVESMTRFIAERYTESITVDDVAGHAGVSSAYAMALFSKSMGIPIGRYIARLRLGHAQALLVDTDATITAIAMDSGFRSISRFYEAFNEEFQTTPLAHRRAARHRVSAIRRR</sequence>
<keyword evidence="2" id="KW-0238">DNA-binding</keyword>
<dbReference type="SMART" id="SM00342">
    <property type="entry name" value="HTH_ARAC"/>
    <property type="match status" value="1"/>
</dbReference>
<evidence type="ECO:0000313" key="5">
    <source>
        <dbReference type="EMBL" id="NIA72206.1"/>
    </source>
</evidence>
<evidence type="ECO:0000256" key="1">
    <source>
        <dbReference type="ARBA" id="ARBA00023015"/>
    </source>
</evidence>
<dbReference type="Pfam" id="PF12833">
    <property type="entry name" value="HTH_18"/>
    <property type="match status" value="1"/>
</dbReference>
<dbReference type="PANTHER" id="PTHR43280">
    <property type="entry name" value="ARAC-FAMILY TRANSCRIPTIONAL REGULATOR"/>
    <property type="match status" value="1"/>
</dbReference>
<dbReference type="Proteomes" id="UP000761264">
    <property type="component" value="Unassembled WGS sequence"/>
</dbReference>
<proteinExistence type="predicted"/>
<accession>A0A967F2X3</accession>
<reference evidence="5" key="1">
    <citation type="submission" date="2020-03" db="EMBL/GenBank/DDBJ databases">
        <title>Genome of Pelagibius litoralis DSM 21314T.</title>
        <authorList>
            <person name="Wang G."/>
        </authorList>
    </citation>
    <scope>NUCLEOTIDE SEQUENCE</scope>
    <source>
        <strain evidence="5">DSM 21314</strain>
    </source>
</reference>
<dbReference type="RefSeq" id="WP_167231161.1">
    <property type="nucleotide sequence ID" value="NZ_JAAQPH010000035.1"/>
</dbReference>
<dbReference type="PROSITE" id="PS00041">
    <property type="entry name" value="HTH_ARAC_FAMILY_1"/>
    <property type="match status" value="1"/>
</dbReference>
<keyword evidence="1" id="KW-0805">Transcription regulation</keyword>
<keyword evidence="6" id="KW-1185">Reference proteome</keyword>
<comment type="caution">
    <text evidence="5">The sequence shown here is derived from an EMBL/GenBank/DDBJ whole genome shotgun (WGS) entry which is preliminary data.</text>
</comment>
<evidence type="ECO:0000256" key="3">
    <source>
        <dbReference type="ARBA" id="ARBA00023163"/>
    </source>
</evidence>
<dbReference type="GO" id="GO:0043565">
    <property type="term" value="F:sequence-specific DNA binding"/>
    <property type="evidence" value="ECO:0007669"/>
    <property type="project" value="InterPro"/>
</dbReference>
<dbReference type="GO" id="GO:0003700">
    <property type="term" value="F:DNA-binding transcription factor activity"/>
    <property type="evidence" value="ECO:0007669"/>
    <property type="project" value="InterPro"/>
</dbReference>
<keyword evidence="3" id="KW-0804">Transcription</keyword>
<dbReference type="EMBL" id="JAAQPH010000035">
    <property type="protein sequence ID" value="NIA72206.1"/>
    <property type="molecule type" value="Genomic_DNA"/>
</dbReference>
<evidence type="ECO:0000259" key="4">
    <source>
        <dbReference type="PROSITE" id="PS01124"/>
    </source>
</evidence>
<dbReference type="InterPro" id="IPR018062">
    <property type="entry name" value="HTH_AraC-typ_CS"/>
</dbReference>
<evidence type="ECO:0000313" key="6">
    <source>
        <dbReference type="Proteomes" id="UP000761264"/>
    </source>
</evidence>
<protein>
    <submittedName>
        <fullName evidence="5">Helix-turn-helix domain-containing protein</fullName>
    </submittedName>
</protein>
<dbReference type="AlphaFoldDB" id="A0A967F2X3"/>
<dbReference type="Gene3D" id="1.10.10.60">
    <property type="entry name" value="Homeodomain-like"/>
    <property type="match status" value="2"/>
</dbReference>
<dbReference type="SUPFAM" id="SSF46689">
    <property type="entry name" value="Homeodomain-like"/>
    <property type="match status" value="2"/>
</dbReference>
<name>A0A967F2X3_9PROT</name>
<dbReference type="PANTHER" id="PTHR43280:SF14">
    <property type="entry name" value="MELIBIOSE OPERON REGULATORY PROTEIN"/>
    <property type="match status" value="1"/>
</dbReference>